<evidence type="ECO:0000313" key="5">
    <source>
        <dbReference type="Proteomes" id="UP000033607"/>
    </source>
</evidence>
<dbReference type="EMBL" id="LATL02000308">
    <property type="protein sequence ID" value="KKD35535.1"/>
    <property type="molecule type" value="Genomic_DNA"/>
</dbReference>
<comment type="caution">
    <text evidence="3">The sequence shown here is derived from an EMBL/GenBank/DDBJ whole genome shotgun (WGS) entry which is preliminary data.</text>
</comment>
<dbReference type="PROSITE" id="PS50279">
    <property type="entry name" value="BPTI_KUNITZ_2"/>
    <property type="match status" value="2"/>
</dbReference>
<dbReference type="OrthoDB" id="459223at2"/>
<dbReference type="PANTHER" id="PTHR10083">
    <property type="entry name" value="KUNITZ-TYPE PROTEASE INHIBITOR-RELATED"/>
    <property type="match status" value="1"/>
</dbReference>
<dbReference type="InterPro" id="IPR050098">
    <property type="entry name" value="TFPI/VKTCI-like"/>
</dbReference>
<evidence type="ECO:0000259" key="2">
    <source>
        <dbReference type="PROSITE" id="PS50279"/>
    </source>
</evidence>
<feature type="domain" description="BPTI/Kunitz inhibitor" evidence="2">
    <location>
        <begin position="104"/>
        <end position="152"/>
    </location>
</feature>
<dbReference type="SMART" id="SM00131">
    <property type="entry name" value="KU"/>
    <property type="match status" value="2"/>
</dbReference>
<dbReference type="Gene3D" id="4.10.410.10">
    <property type="entry name" value="Pancreatic trypsin inhibitor Kunitz domain"/>
    <property type="match status" value="2"/>
</dbReference>
<dbReference type="RefSeq" id="WP_046281274.1">
    <property type="nucleotide sequence ID" value="NZ_LATL02000308.1"/>
</dbReference>
<dbReference type="Pfam" id="PF00014">
    <property type="entry name" value="Kunitz_BPTI"/>
    <property type="match status" value="2"/>
</dbReference>
<evidence type="ECO:0000256" key="1">
    <source>
        <dbReference type="ARBA" id="ARBA00023157"/>
    </source>
</evidence>
<dbReference type="InterPro" id="IPR002223">
    <property type="entry name" value="Kunitz_BPTI"/>
</dbReference>
<evidence type="ECO:0000313" key="4">
    <source>
        <dbReference type="EMBL" id="KMW69868.1"/>
    </source>
</evidence>
<dbReference type="Proteomes" id="UP000033607">
    <property type="component" value="Unassembled WGS sequence"/>
</dbReference>
<reference evidence="3 5" key="1">
    <citation type="submission" date="2015-06" db="EMBL/GenBank/DDBJ databases">
        <title>Draft genome assembly of filamentous brackish cyanobacterium Limnoraphis robusta strain CS-951.</title>
        <authorList>
            <person name="Willis A."/>
            <person name="Parks M."/>
            <person name="Burford M.A."/>
        </authorList>
    </citation>
    <scope>NUCLEOTIDE SEQUENCE [LARGE SCALE GENOMIC DNA]</scope>
    <source>
        <strain evidence="3 5">CS-951</strain>
    </source>
</reference>
<dbReference type="GO" id="GO:0005615">
    <property type="term" value="C:extracellular space"/>
    <property type="evidence" value="ECO:0007669"/>
    <property type="project" value="TreeGrafter"/>
</dbReference>
<accession>A0A0F5YBD9</accession>
<proteinExistence type="predicted"/>
<name>A0A0F5YBD9_9CYAN</name>
<dbReference type="EMBL" id="LATL02000356">
    <property type="protein sequence ID" value="KMW69868.1"/>
    <property type="molecule type" value="Genomic_DNA"/>
</dbReference>
<sequence>MKKQTIWLITKIFIAIAILVFNVALFPQTVFAQEKTICNQPIETGSCRASFNRYAFNGSECVQFSFGGCEGNENNFITLGDCQQTCLGEASAVKPEVSTAEEICAQRIESGSCQADFNRYAFNGSECVTFSFGGCEGNENNFITLEDCQETCVVPPQK</sequence>
<dbReference type="PANTHER" id="PTHR10083:SF374">
    <property type="entry name" value="BPTI_KUNITZ INHIBITOR DOMAIN-CONTAINING PROTEIN"/>
    <property type="match status" value="1"/>
</dbReference>
<dbReference type="CDD" id="cd00109">
    <property type="entry name" value="Kunitz-type"/>
    <property type="match status" value="1"/>
</dbReference>
<dbReference type="PROSITE" id="PS00280">
    <property type="entry name" value="BPTI_KUNITZ_1"/>
    <property type="match status" value="2"/>
</dbReference>
<dbReference type="InterPro" id="IPR020901">
    <property type="entry name" value="Prtase_inh_Kunz-CS"/>
</dbReference>
<organism evidence="3 5">
    <name type="scientific">Limnoraphis robusta CS-951</name>
    <dbReference type="NCBI Taxonomy" id="1637645"/>
    <lineage>
        <taxon>Bacteria</taxon>
        <taxon>Bacillati</taxon>
        <taxon>Cyanobacteriota</taxon>
        <taxon>Cyanophyceae</taxon>
        <taxon>Oscillatoriophycideae</taxon>
        <taxon>Oscillatoriales</taxon>
        <taxon>Sirenicapillariaceae</taxon>
        <taxon>Limnoraphis</taxon>
    </lineage>
</organism>
<evidence type="ECO:0000313" key="3">
    <source>
        <dbReference type="EMBL" id="KKD35535.1"/>
    </source>
</evidence>
<dbReference type="SUPFAM" id="SSF57362">
    <property type="entry name" value="BPTI-like"/>
    <property type="match status" value="2"/>
</dbReference>
<dbReference type="InterPro" id="IPR036880">
    <property type="entry name" value="Kunitz_BPTI_sf"/>
</dbReference>
<keyword evidence="1" id="KW-1015">Disulfide bond</keyword>
<feature type="domain" description="BPTI/Kunitz inhibitor" evidence="2">
    <location>
        <begin position="38"/>
        <end position="86"/>
    </location>
</feature>
<dbReference type="PRINTS" id="PR00759">
    <property type="entry name" value="BASICPTASE"/>
</dbReference>
<dbReference type="AlphaFoldDB" id="A0A0F5YBD9"/>
<gene>
    <name evidence="3" type="ORF">WN50_24760</name>
    <name evidence="4" type="ORF">WN50_39860</name>
</gene>
<protein>
    <recommendedName>
        <fullName evidence="2">BPTI/Kunitz inhibitor domain-containing protein</fullName>
    </recommendedName>
</protein>
<dbReference type="GO" id="GO:0004867">
    <property type="term" value="F:serine-type endopeptidase inhibitor activity"/>
    <property type="evidence" value="ECO:0007669"/>
    <property type="project" value="InterPro"/>
</dbReference>